<evidence type="ECO:0000256" key="5">
    <source>
        <dbReference type="SAM" id="MobiDB-lite"/>
    </source>
</evidence>
<dbReference type="PANTHER" id="PTHR47506">
    <property type="entry name" value="TRANSCRIPTIONAL REGULATORY PROTEIN"/>
    <property type="match status" value="1"/>
</dbReference>
<dbReference type="SUPFAM" id="SSF46689">
    <property type="entry name" value="Homeodomain-like"/>
    <property type="match status" value="1"/>
</dbReference>
<dbReference type="OrthoDB" id="116659at2"/>
<organism evidence="7 8">
    <name type="scientific">Subtercola vilae</name>
    <dbReference type="NCBI Taxonomy" id="2056433"/>
    <lineage>
        <taxon>Bacteria</taxon>
        <taxon>Bacillati</taxon>
        <taxon>Actinomycetota</taxon>
        <taxon>Actinomycetes</taxon>
        <taxon>Micrococcales</taxon>
        <taxon>Microbacteriaceae</taxon>
        <taxon>Subtercola</taxon>
    </lineage>
</organism>
<dbReference type="Pfam" id="PF00440">
    <property type="entry name" value="TetR_N"/>
    <property type="match status" value="1"/>
</dbReference>
<proteinExistence type="predicted"/>
<dbReference type="PRINTS" id="PR00455">
    <property type="entry name" value="HTHTETR"/>
</dbReference>
<reference evidence="7 8" key="1">
    <citation type="journal article" date="2019" name="Microorganisms">
        <title>Systematic Affiliation and Genome Analysis of Subtercola vilae DB165(T) with Particular Emphasis on Cold Adaptation of an Isolate from a High-Altitude Cold Volcano Lake.</title>
        <authorList>
            <person name="Villalobos A.S."/>
            <person name="Wiese J."/>
            <person name="Imhoff J.F."/>
            <person name="Dorador C."/>
            <person name="Keller A."/>
            <person name="Hentschel U."/>
        </authorList>
    </citation>
    <scope>NUCLEOTIDE SEQUENCE [LARGE SCALE GENOMIC DNA]</scope>
    <source>
        <strain evidence="7 8">DB165</strain>
    </source>
</reference>
<feature type="region of interest" description="Disordered" evidence="5">
    <location>
        <begin position="1"/>
        <end position="29"/>
    </location>
</feature>
<dbReference type="InterPro" id="IPR001647">
    <property type="entry name" value="HTH_TetR"/>
</dbReference>
<dbReference type="InterPro" id="IPR009057">
    <property type="entry name" value="Homeodomain-like_sf"/>
</dbReference>
<keyword evidence="1" id="KW-0805">Transcription regulation</keyword>
<evidence type="ECO:0000259" key="6">
    <source>
        <dbReference type="PROSITE" id="PS50977"/>
    </source>
</evidence>
<comment type="caution">
    <text evidence="7">The sequence shown here is derived from an EMBL/GenBank/DDBJ whole genome shotgun (WGS) entry which is preliminary data.</text>
</comment>
<evidence type="ECO:0000256" key="3">
    <source>
        <dbReference type="ARBA" id="ARBA00023163"/>
    </source>
</evidence>
<dbReference type="GO" id="GO:0003677">
    <property type="term" value="F:DNA binding"/>
    <property type="evidence" value="ECO:0007669"/>
    <property type="project" value="UniProtKB-UniRule"/>
</dbReference>
<dbReference type="EMBL" id="QYRT01000001">
    <property type="protein sequence ID" value="TIH41020.1"/>
    <property type="molecule type" value="Genomic_DNA"/>
</dbReference>
<keyword evidence="3" id="KW-0804">Transcription</keyword>
<dbReference type="AlphaFoldDB" id="A0A4T2C9Y7"/>
<dbReference type="Proteomes" id="UP000306192">
    <property type="component" value="Unassembled WGS sequence"/>
</dbReference>
<keyword evidence="2 4" id="KW-0238">DNA-binding</keyword>
<keyword evidence="8" id="KW-1185">Reference proteome</keyword>
<dbReference type="PROSITE" id="PS50977">
    <property type="entry name" value="HTH_TETR_2"/>
    <property type="match status" value="1"/>
</dbReference>
<feature type="DNA-binding region" description="H-T-H motif" evidence="4">
    <location>
        <begin position="50"/>
        <end position="69"/>
    </location>
</feature>
<feature type="domain" description="HTH tetR-type" evidence="6">
    <location>
        <begin position="27"/>
        <end position="87"/>
    </location>
</feature>
<sequence length="201" mass="21108">MSSVPAVPVSGSALAASLPSPPAPTESDRRSAVLESALLTFARFGYQKTSMNEVARAARISRPGLYFLFDSKPALFRAAATQALLRDLETIERVLADTATPLDERLVRAFDTWAGSYVGPLTADISAVIADNPDLLGAVVETAPRRFEELVTAAIAARASAGAAAPVAQTLISASLGIKHQAASRDDYLARMTVAIGVVLR</sequence>
<evidence type="ECO:0000256" key="1">
    <source>
        <dbReference type="ARBA" id="ARBA00023015"/>
    </source>
</evidence>
<evidence type="ECO:0000256" key="2">
    <source>
        <dbReference type="ARBA" id="ARBA00023125"/>
    </source>
</evidence>
<name>A0A4T2C9Y7_9MICO</name>
<dbReference type="PANTHER" id="PTHR47506:SF6">
    <property type="entry name" value="HTH-TYPE TRANSCRIPTIONAL REPRESSOR NEMR"/>
    <property type="match status" value="1"/>
</dbReference>
<accession>A0A4T2C9Y7</accession>
<evidence type="ECO:0000256" key="4">
    <source>
        <dbReference type="PROSITE-ProRule" id="PRU00335"/>
    </source>
</evidence>
<dbReference type="Gene3D" id="1.10.357.10">
    <property type="entry name" value="Tetracycline Repressor, domain 2"/>
    <property type="match status" value="1"/>
</dbReference>
<evidence type="ECO:0000313" key="7">
    <source>
        <dbReference type="EMBL" id="TIH41020.1"/>
    </source>
</evidence>
<feature type="compositionally biased region" description="Low complexity" evidence="5">
    <location>
        <begin position="1"/>
        <end position="18"/>
    </location>
</feature>
<protein>
    <submittedName>
        <fullName evidence="7">TetR/AcrR family transcriptional regulator</fullName>
    </submittedName>
</protein>
<gene>
    <name evidence="7" type="ORF">D4765_00890</name>
</gene>
<evidence type="ECO:0000313" key="8">
    <source>
        <dbReference type="Proteomes" id="UP000306192"/>
    </source>
</evidence>